<dbReference type="EMBL" id="JAHHHD010000030">
    <property type="protein sequence ID" value="MBW4661088.1"/>
    <property type="molecule type" value="Genomic_DNA"/>
</dbReference>
<dbReference type="Pfam" id="PF03321">
    <property type="entry name" value="GH3"/>
    <property type="match status" value="1"/>
</dbReference>
<evidence type="ECO:0000313" key="4">
    <source>
        <dbReference type="Proteomes" id="UP000757435"/>
    </source>
</evidence>
<dbReference type="PANTHER" id="PTHR31901">
    <property type="entry name" value="GH3 DOMAIN-CONTAINING PROTEIN"/>
    <property type="match status" value="1"/>
</dbReference>
<dbReference type="Proteomes" id="UP000757435">
    <property type="component" value="Unassembled WGS sequence"/>
</dbReference>
<dbReference type="InterPro" id="IPR004993">
    <property type="entry name" value="GH3"/>
</dbReference>
<dbReference type="InterPro" id="IPR055377">
    <property type="entry name" value="GH3_M"/>
</dbReference>
<reference evidence="3" key="2">
    <citation type="journal article" date="2022" name="Microbiol. Resour. Announc.">
        <title>Metagenome Sequencing to Explore Phylogenomics of Terrestrial Cyanobacteria.</title>
        <authorList>
            <person name="Ward R.D."/>
            <person name="Stajich J.E."/>
            <person name="Johansen J.R."/>
            <person name="Huntemann M."/>
            <person name="Clum A."/>
            <person name="Foster B."/>
            <person name="Foster B."/>
            <person name="Roux S."/>
            <person name="Palaniappan K."/>
            <person name="Varghese N."/>
            <person name="Mukherjee S."/>
            <person name="Reddy T.B.K."/>
            <person name="Daum C."/>
            <person name="Copeland A."/>
            <person name="Chen I.A."/>
            <person name="Ivanova N.N."/>
            <person name="Kyrpides N.C."/>
            <person name="Shapiro N."/>
            <person name="Eloe-Fadrosh E.A."/>
            <person name="Pietrasiak N."/>
        </authorList>
    </citation>
    <scope>NUCLEOTIDE SEQUENCE</scope>
    <source>
        <strain evidence="3">UHER 2000/2452</strain>
    </source>
</reference>
<gene>
    <name evidence="3" type="ORF">KME15_20630</name>
</gene>
<evidence type="ECO:0000259" key="1">
    <source>
        <dbReference type="Pfam" id="PF23571"/>
    </source>
</evidence>
<proteinExistence type="predicted"/>
<organism evidence="3 4">
    <name type="scientific">Drouetiella hepatica Uher 2000/2452</name>
    <dbReference type="NCBI Taxonomy" id="904376"/>
    <lineage>
        <taxon>Bacteria</taxon>
        <taxon>Bacillati</taxon>
        <taxon>Cyanobacteriota</taxon>
        <taxon>Cyanophyceae</taxon>
        <taxon>Oculatellales</taxon>
        <taxon>Oculatellaceae</taxon>
        <taxon>Drouetiella</taxon>
    </lineage>
</organism>
<dbReference type="Pfam" id="PF23571">
    <property type="entry name" value="GH3_M"/>
    <property type="match status" value="1"/>
</dbReference>
<dbReference type="InterPro" id="IPR055378">
    <property type="entry name" value="GH3_C"/>
</dbReference>
<comment type="caution">
    <text evidence="3">The sequence shown here is derived from an EMBL/GenBank/DDBJ whole genome shotgun (WGS) entry which is preliminary data.</text>
</comment>
<protein>
    <submittedName>
        <fullName evidence="3">GH3 auxin-responsive promoter family protein</fullName>
    </submittedName>
</protein>
<name>A0A951UR31_9CYAN</name>
<dbReference type="Pfam" id="PF23572">
    <property type="entry name" value="GH3_C"/>
    <property type="match status" value="1"/>
</dbReference>
<evidence type="ECO:0000259" key="2">
    <source>
        <dbReference type="Pfam" id="PF23572"/>
    </source>
</evidence>
<evidence type="ECO:0000313" key="3">
    <source>
        <dbReference type="EMBL" id="MBW4661088.1"/>
    </source>
</evidence>
<dbReference type="SUPFAM" id="SSF56801">
    <property type="entry name" value="Acetyl-CoA synthetase-like"/>
    <property type="match status" value="1"/>
</dbReference>
<accession>A0A951UR31</accession>
<dbReference type="AlphaFoldDB" id="A0A951UR31"/>
<feature type="domain" description="GH3 C-terminal" evidence="2">
    <location>
        <begin position="439"/>
        <end position="550"/>
    </location>
</feature>
<dbReference type="GO" id="GO:0005737">
    <property type="term" value="C:cytoplasm"/>
    <property type="evidence" value="ECO:0007669"/>
    <property type="project" value="TreeGrafter"/>
</dbReference>
<reference evidence="3" key="1">
    <citation type="submission" date="2021-05" db="EMBL/GenBank/DDBJ databases">
        <authorList>
            <person name="Pietrasiak N."/>
            <person name="Ward R."/>
            <person name="Stajich J.E."/>
            <person name="Kurbessoian T."/>
        </authorList>
    </citation>
    <scope>NUCLEOTIDE SEQUENCE</scope>
    <source>
        <strain evidence="3">UHER 2000/2452</strain>
    </source>
</reference>
<dbReference type="Gene3D" id="3.40.50.12780">
    <property type="entry name" value="N-terminal domain of ligase-like"/>
    <property type="match status" value="1"/>
</dbReference>
<feature type="domain" description="GH3 middle" evidence="1">
    <location>
        <begin position="352"/>
        <end position="422"/>
    </location>
</feature>
<dbReference type="PANTHER" id="PTHR31901:SF9">
    <property type="entry name" value="GH3 DOMAIN-CONTAINING PROTEIN"/>
    <property type="match status" value="1"/>
</dbReference>
<dbReference type="GO" id="GO:0016881">
    <property type="term" value="F:acid-amino acid ligase activity"/>
    <property type="evidence" value="ECO:0007669"/>
    <property type="project" value="TreeGrafter"/>
</dbReference>
<dbReference type="InterPro" id="IPR042099">
    <property type="entry name" value="ANL_N_sf"/>
</dbReference>
<sequence length="579" mass="65465">MTNLLLSAMATFAQYAKNDFVRKTRQPMAVQERFLQKLLQIQQGTALGQQFGLGEIRTIAQFQEQVPIWSYAEYEPYTQRVVKGEPNVLTADPVVFINLTSGTTGKQKMVPVTHRFSRSLGKSNTVSLGFAVEAMRSRSIGSSKASRLEFGKVLSTNFVGIEGKTEAGIDFGPVTVGSYRINRFICEQTFAQPFTAMEIANIDSRHYVCLLFALCNPQMRGISANFPMLVLRTCQYLEQYAEALIEDIERGTIASWLTIAPEIRVPLERQWSAHPKRAQELRQILRSQGKLTPKLAWSKLSFVGTARGGTSDFYFERFPDYFGDTLQFGGVYGTAEGTFAICHDFNADGSILSLESGFYEFIPEDQWDAEHPKTLLPEELKVGDRYRILVTSYSGFYRYDIGDVIEVVGFYEQTPMIIFRHRRGGLLSSVTEKTTEFHAVQTLQALQQEFGLKLEDFCITLATDEFPSGYWVNIELPTGETLDNSQAFLMRFDHWMGEFNSRYAVMRSSQIPTPRLRILAPGSFAIVRQRQLQRGTSESQLKIPHISEDRRFLEGLEVVTEVQLPADLAGRLSQIRTSG</sequence>